<evidence type="ECO:0000313" key="1">
    <source>
        <dbReference type="EMBL" id="TGX97192.1"/>
    </source>
</evidence>
<dbReference type="EMBL" id="SRZB01000036">
    <property type="protein sequence ID" value="TGX97192.1"/>
    <property type="molecule type" value="Genomic_DNA"/>
</dbReference>
<gene>
    <name evidence="1" type="primary">holB</name>
    <name evidence="1" type="ORF">E5357_13395</name>
</gene>
<proteinExistence type="predicted"/>
<protein>
    <submittedName>
        <fullName evidence="1">DNA polymerase III subunit delta</fullName>
        <ecNumber evidence="1">2.7.7.7</ecNumber>
    </submittedName>
</protein>
<keyword evidence="1" id="KW-0548">Nucleotidyltransferase</keyword>
<sequence length="331" mass="37450">MPGFRDIVGHKEAIQHLESAMKLDKVSHAYIINGEKGSGKKLLASAFAQVLQCERKEKDSCGECRSCRQAESRNHPDIIWIMHEKPNSISVDEIREQLVNDVQIKPYSSKYKIYIVPEAEKLTVQAQNALLKTIEEPPFYAVIILLTVNASTLLPTVLSRCVTLNMKPVSDKQVKQYLMEHVQIPDYQADICSAFSHGNIGRAMELATSEKFQEIKSAVLALARDAANMEIQDIIVSVKSMVDFKLFIEDFFDLLAVWYCDVLYFKATKDVDGLAFKDQVQMISDQTSKSSYEGLERILDGIQKAKQRLNANVNFELTMELLFMTIKESLA</sequence>
<comment type="caution">
    <text evidence="1">The sequence shown here is derived from an EMBL/GenBank/DDBJ whole genome shotgun (WGS) entry which is preliminary data.</text>
</comment>
<dbReference type="Proteomes" id="UP000307720">
    <property type="component" value="Unassembled WGS sequence"/>
</dbReference>
<keyword evidence="2" id="KW-1185">Reference proteome</keyword>
<accession>A0AC61QWD7</accession>
<dbReference type="EC" id="2.7.7.7" evidence="1"/>
<evidence type="ECO:0000313" key="2">
    <source>
        <dbReference type="Proteomes" id="UP000307720"/>
    </source>
</evidence>
<organism evidence="1 2">
    <name type="scientific">Hominisplanchenecus murintestinalis</name>
    <dbReference type="NCBI Taxonomy" id="2941517"/>
    <lineage>
        <taxon>Bacteria</taxon>
        <taxon>Bacillati</taxon>
        <taxon>Bacillota</taxon>
        <taxon>Clostridia</taxon>
        <taxon>Lachnospirales</taxon>
        <taxon>Lachnospiraceae</taxon>
        <taxon>Hominisplanchenecus</taxon>
    </lineage>
</organism>
<keyword evidence="1" id="KW-0808">Transferase</keyword>
<name>A0AC61QWD7_9FIRM</name>
<reference evidence="1" key="1">
    <citation type="submission" date="2019-04" db="EMBL/GenBank/DDBJ databases">
        <title>Microbes associate with the intestines of laboratory mice.</title>
        <authorList>
            <person name="Navarre W."/>
            <person name="Wong E."/>
            <person name="Huang K."/>
            <person name="Tropini C."/>
            <person name="Ng K."/>
            <person name="Yu B."/>
        </authorList>
    </citation>
    <scope>NUCLEOTIDE SEQUENCE</scope>
    <source>
        <strain evidence="1">NM72_1-8</strain>
    </source>
</reference>